<evidence type="ECO:0000256" key="3">
    <source>
        <dbReference type="ARBA" id="ARBA00023015"/>
    </source>
</evidence>
<dbReference type="Proteomes" id="UP000694546">
    <property type="component" value="Chromosome 18"/>
</dbReference>
<feature type="domain" description="PAS" evidence="6">
    <location>
        <begin position="219"/>
        <end position="268"/>
    </location>
</feature>
<reference evidence="8" key="1">
    <citation type="submission" date="2025-08" db="UniProtKB">
        <authorList>
            <consortium name="Ensembl"/>
        </authorList>
    </citation>
    <scope>IDENTIFICATION</scope>
</reference>
<dbReference type="GeneTree" id="ENSGT00940000155930"/>
<evidence type="ECO:0000256" key="4">
    <source>
        <dbReference type="ARBA" id="ARBA00023163"/>
    </source>
</evidence>
<dbReference type="SUPFAM" id="SSF55785">
    <property type="entry name" value="PYP-like sensor domain (PAS domain)"/>
    <property type="match status" value="2"/>
</dbReference>
<feature type="domain" description="BHLH" evidence="7">
    <location>
        <begin position="1"/>
        <end position="44"/>
    </location>
</feature>
<dbReference type="Pfam" id="PF00989">
    <property type="entry name" value="PAS"/>
    <property type="match status" value="1"/>
</dbReference>
<feature type="domain" description="PAS" evidence="6">
    <location>
        <begin position="67"/>
        <end position="124"/>
    </location>
</feature>
<dbReference type="AlphaFoldDB" id="A0A8C4Z4P8"/>
<dbReference type="NCBIfam" id="TIGR00229">
    <property type="entry name" value="sensory_box"/>
    <property type="match status" value="1"/>
</dbReference>
<reference evidence="8" key="2">
    <citation type="submission" date="2025-09" db="UniProtKB">
        <authorList>
            <consortium name="Ensembl"/>
        </authorList>
    </citation>
    <scope>IDENTIFICATION</scope>
</reference>
<evidence type="ECO:0000256" key="1">
    <source>
        <dbReference type="ARBA" id="ARBA00004123"/>
    </source>
</evidence>
<name>A0A8C4Z4P8_GADMO</name>
<evidence type="ECO:0000256" key="2">
    <source>
        <dbReference type="ARBA" id="ARBA00022737"/>
    </source>
</evidence>
<dbReference type="InterPro" id="IPR035965">
    <property type="entry name" value="PAS-like_dom_sf"/>
</dbReference>
<dbReference type="Pfam" id="PF14598">
    <property type="entry name" value="PAS_11"/>
    <property type="match status" value="1"/>
</dbReference>
<protein>
    <submittedName>
        <fullName evidence="8">Uncharacterized protein</fullName>
    </submittedName>
</protein>
<keyword evidence="4" id="KW-0804">Transcription</keyword>
<dbReference type="GO" id="GO:0005634">
    <property type="term" value="C:nucleus"/>
    <property type="evidence" value="ECO:0007669"/>
    <property type="project" value="UniProtKB-SubCell"/>
</dbReference>
<dbReference type="OMA" id="KFTYCDQ"/>
<organism evidence="8 9">
    <name type="scientific">Gadus morhua</name>
    <name type="common">Atlantic cod</name>
    <dbReference type="NCBI Taxonomy" id="8049"/>
    <lineage>
        <taxon>Eukaryota</taxon>
        <taxon>Metazoa</taxon>
        <taxon>Chordata</taxon>
        <taxon>Craniata</taxon>
        <taxon>Vertebrata</taxon>
        <taxon>Euteleostomi</taxon>
        <taxon>Actinopterygii</taxon>
        <taxon>Neopterygii</taxon>
        <taxon>Teleostei</taxon>
        <taxon>Neoteleostei</taxon>
        <taxon>Acanthomorphata</taxon>
        <taxon>Zeiogadaria</taxon>
        <taxon>Gadariae</taxon>
        <taxon>Gadiformes</taxon>
        <taxon>Gadoidei</taxon>
        <taxon>Gadidae</taxon>
        <taxon>Gadus</taxon>
    </lineage>
</organism>
<dbReference type="GO" id="GO:0046983">
    <property type="term" value="F:protein dimerization activity"/>
    <property type="evidence" value="ECO:0007669"/>
    <property type="project" value="InterPro"/>
</dbReference>
<dbReference type="GO" id="GO:0071456">
    <property type="term" value="P:cellular response to hypoxia"/>
    <property type="evidence" value="ECO:0007669"/>
    <property type="project" value="TreeGrafter"/>
</dbReference>
<keyword evidence="3" id="KW-0805">Transcription regulation</keyword>
<dbReference type="SMART" id="SM00091">
    <property type="entry name" value="PAS"/>
    <property type="match status" value="2"/>
</dbReference>
<dbReference type="Pfam" id="PF23171">
    <property type="entry name" value="bHLH_HIF1A"/>
    <property type="match status" value="1"/>
</dbReference>
<dbReference type="InterPro" id="IPR000014">
    <property type="entry name" value="PAS"/>
</dbReference>
<evidence type="ECO:0000256" key="5">
    <source>
        <dbReference type="ARBA" id="ARBA00023242"/>
    </source>
</evidence>
<dbReference type="PROSITE" id="PS50112">
    <property type="entry name" value="PAS"/>
    <property type="match status" value="2"/>
</dbReference>
<accession>A0A8C4Z4P8</accession>
<proteinExistence type="predicted"/>
<dbReference type="PANTHER" id="PTHR23043:SF8">
    <property type="entry name" value="ENDOTHELIAL PAS DOMAIN-CONTAINING PROTEIN 1"/>
    <property type="match status" value="1"/>
</dbReference>
<evidence type="ECO:0000313" key="9">
    <source>
        <dbReference type="Proteomes" id="UP000694546"/>
    </source>
</evidence>
<dbReference type="CDD" id="cd00130">
    <property type="entry name" value="PAS"/>
    <property type="match status" value="2"/>
</dbReference>
<evidence type="ECO:0000259" key="6">
    <source>
        <dbReference type="PROSITE" id="PS50112"/>
    </source>
</evidence>
<dbReference type="InterPro" id="IPR013767">
    <property type="entry name" value="PAS_fold"/>
</dbReference>
<sequence>VRRRKKEADVFTDLSHLLPLSPDLVAHLDKPSVLRLTISYIREAKLRSWGLTEGEAELYLGVSEGFLLVVSTKGDMVFLSDNVSKHLGLTQVDLIGHSLYDFSHPCDHKEIGNNLPFNSAYVSGDCCWAVERDFVMRMKSTLTHRGRTTNIKSASWKVLHCEGRMKACMSSSFPYFSSTPSSTSYLLLSCKPLLLCHRLVMTHTFTSQHRLDLRFTRCDSRVKALLGYSPEELQGRSLYQLCHMLDTSRLNSSHRNRKPPTDTSVSGQYRMLVRGGGYVWVESHSALLRPACPRVSSQCSGQSSIPPSCIFSITYILR</sequence>
<comment type="subcellular location">
    <subcellularLocation>
        <location evidence="1">Nucleus</location>
    </subcellularLocation>
</comment>
<dbReference type="SUPFAM" id="SSF47459">
    <property type="entry name" value="HLH, helix-loop-helix DNA-binding domain"/>
    <property type="match status" value="1"/>
</dbReference>
<dbReference type="InterPro" id="IPR036638">
    <property type="entry name" value="HLH_DNA-bd_sf"/>
</dbReference>
<dbReference type="GO" id="GO:0000981">
    <property type="term" value="F:DNA-binding transcription factor activity, RNA polymerase II-specific"/>
    <property type="evidence" value="ECO:0007669"/>
    <property type="project" value="TreeGrafter"/>
</dbReference>
<keyword evidence="5" id="KW-0539">Nucleus</keyword>
<dbReference type="GO" id="GO:0000977">
    <property type="term" value="F:RNA polymerase II transcription regulatory region sequence-specific DNA binding"/>
    <property type="evidence" value="ECO:0007669"/>
    <property type="project" value="TreeGrafter"/>
</dbReference>
<dbReference type="Ensembl" id="ENSGMOT00000007268.2">
    <property type="protein sequence ID" value="ENSGMOP00000007065.2"/>
    <property type="gene ID" value="ENSGMOG00000006645.2"/>
</dbReference>
<dbReference type="Gene3D" id="3.30.450.20">
    <property type="entry name" value="PAS domain"/>
    <property type="match status" value="3"/>
</dbReference>
<dbReference type="PANTHER" id="PTHR23043">
    <property type="entry name" value="HYPOXIA-INDUCIBLE FACTOR 1 ALPHA"/>
    <property type="match status" value="1"/>
</dbReference>
<evidence type="ECO:0000259" key="7">
    <source>
        <dbReference type="PROSITE" id="PS50888"/>
    </source>
</evidence>
<dbReference type="InterPro" id="IPR011598">
    <property type="entry name" value="bHLH_dom"/>
</dbReference>
<keyword evidence="9" id="KW-1185">Reference proteome</keyword>
<evidence type="ECO:0000313" key="8">
    <source>
        <dbReference type="Ensembl" id="ENSGMOP00000007065.2"/>
    </source>
</evidence>
<keyword evidence="2" id="KW-0677">Repeat</keyword>
<dbReference type="PROSITE" id="PS50888">
    <property type="entry name" value="BHLH"/>
    <property type="match status" value="1"/>
</dbReference>